<gene>
    <name evidence="1" type="ORF">D7I44_08205</name>
</gene>
<dbReference type="EMBL" id="CP032624">
    <property type="protein sequence ID" value="AYG03520.1"/>
    <property type="molecule type" value="Genomic_DNA"/>
</dbReference>
<dbReference type="AlphaFoldDB" id="A0A387BR33"/>
<dbReference type="Proteomes" id="UP000275069">
    <property type="component" value="Chromosome"/>
</dbReference>
<organism evidence="1 2">
    <name type="scientific">Gryllotalpicola protaetiae</name>
    <dbReference type="NCBI Taxonomy" id="2419771"/>
    <lineage>
        <taxon>Bacteria</taxon>
        <taxon>Bacillati</taxon>
        <taxon>Actinomycetota</taxon>
        <taxon>Actinomycetes</taxon>
        <taxon>Micrococcales</taxon>
        <taxon>Microbacteriaceae</taxon>
        <taxon>Gryllotalpicola</taxon>
    </lineage>
</organism>
<protein>
    <submittedName>
        <fullName evidence="1">Uncharacterized protein</fullName>
    </submittedName>
</protein>
<accession>A0A387BR33</accession>
<sequence>MTDVAADAQQRGEVRARVRAAGADCLLLRRLLPELNTWSGPAGWAFGLRVEGLRERIESAHAALVAAEAGL</sequence>
<dbReference type="KEGG" id="gry:D7I44_08205"/>
<reference evidence="1 2" key="1">
    <citation type="submission" date="2018-09" db="EMBL/GenBank/DDBJ databases">
        <title>Genome sequencing of strain 2DFW10M-5.</title>
        <authorList>
            <person name="Heo J."/>
            <person name="Kim S.-J."/>
            <person name="Kwon S.-W."/>
        </authorList>
    </citation>
    <scope>NUCLEOTIDE SEQUENCE [LARGE SCALE GENOMIC DNA]</scope>
    <source>
        <strain evidence="1 2">2DFW10M-5</strain>
    </source>
</reference>
<keyword evidence="2" id="KW-1185">Reference proteome</keyword>
<evidence type="ECO:0000313" key="1">
    <source>
        <dbReference type="EMBL" id="AYG03520.1"/>
    </source>
</evidence>
<evidence type="ECO:0000313" key="2">
    <source>
        <dbReference type="Proteomes" id="UP000275069"/>
    </source>
</evidence>
<dbReference type="RefSeq" id="WP_120789052.1">
    <property type="nucleotide sequence ID" value="NZ_CP032624.1"/>
</dbReference>
<name>A0A387BR33_9MICO</name>
<proteinExistence type="predicted"/>